<evidence type="ECO:0000313" key="2">
    <source>
        <dbReference type="EMBL" id="CAG5897302.1"/>
    </source>
</evidence>
<keyword evidence="1" id="KW-1133">Transmembrane helix</keyword>
<sequence>MLQVECSEGLVWSATNETGLSQHALSERISPKPAPLSSEMSDLQQVRAEEVPLAIIGGSGGEQNQETGNQRTGGLKKMALAFCRDEHQRKLAYCSILCGCSCIGVKALTYSVKAELAKDPEAAAAFSKRAQKFGVISILTWFGLLGTLFLLVVLVSYLVTLIN</sequence>
<dbReference type="AlphaFoldDB" id="A0A8S4ASD6"/>
<evidence type="ECO:0000313" key="3">
    <source>
        <dbReference type="Proteomes" id="UP000677803"/>
    </source>
</evidence>
<accession>A0A8S4ASD6</accession>
<dbReference type="EMBL" id="CAJRST010008890">
    <property type="protein sequence ID" value="CAG5897302.1"/>
    <property type="molecule type" value="Genomic_DNA"/>
</dbReference>
<name>A0A8S4ASD6_9TELE</name>
<feature type="transmembrane region" description="Helical" evidence="1">
    <location>
        <begin position="138"/>
        <end position="159"/>
    </location>
</feature>
<dbReference type="Proteomes" id="UP000677803">
    <property type="component" value="Unassembled WGS sequence"/>
</dbReference>
<keyword evidence="3" id="KW-1185">Reference proteome</keyword>
<comment type="caution">
    <text evidence="2">The sequence shown here is derived from an EMBL/GenBank/DDBJ whole genome shotgun (WGS) entry which is preliminary data.</text>
</comment>
<gene>
    <name evidence="2" type="ORF">MMEN_LOCUS8353</name>
</gene>
<dbReference type="OrthoDB" id="9907795at2759"/>
<reference evidence="2" key="1">
    <citation type="submission" date="2021-05" db="EMBL/GenBank/DDBJ databases">
        <authorList>
            <person name="Tigano A."/>
        </authorList>
    </citation>
    <scope>NUCLEOTIDE SEQUENCE</scope>
</reference>
<evidence type="ECO:0000256" key="1">
    <source>
        <dbReference type="SAM" id="Phobius"/>
    </source>
</evidence>
<keyword evidence="1" id="KW-0472">Membrane</keyword>
<keyword evidence="1" id="KW-0812">Transmembrane</keyword>
<proteinExistence type="predicted"/>
<protein>
    <submittedName>
        <fullName evidence="2">(Atlantic silverside) hypothetical protein</fullName>
    </submittedName>
</protein>
<organism evidence="2 3">
    <name type="scientific">Menidia menidia</name>
    <name type="common">Atlantic silverside</name>
    <dbReference type="NCBI Taxonomy" id="238744"/>
    <lineage>
        <taxon>Eukaryota</taxon>
        <taxon>Metazoa</taxon>
        <taxon>Chordata</taxon>
        <taxon>Craniata</taxon>
        <taxon>Vertebrata</taxon>
        <taxon>Euteleostomi</taxon>
        <taxon>Actinopterygii</taxon>
        <taxon>Neopterygii</taxon>
        <taxon>Teleostei</taxon>
        <taxon>Neoteleostei</taxon>
        <taxon>Acanthomorphata</taxon>
        <taxon>Ovalentaria</taxon>
        <taxon>Atherinomorphae</taxon>
        <taxon>Atheriniformes</taxon>
        <taxon>Atherinopsidae</taxon>
        <taxon>Menidiinae</taxon>
        <taxon>Menidia</taxon>
    </lineage>
</organism>